<dbReference type="EMBL" id="CAUYUJ010002762">
    <property type="protein sequence ID" value="CAK0802260.1"/>
    <property type="molecule type" value="Genomic_DNA"/>
</dbReference>
<organism evidence="2 3">
    <name type="scientific">Prorocentrum cordatum</name>
    <dbReference type="NCBI Taxonomy" id="2364126"/>
    <lineage>
        <taxon>Eukaryota</taxon>
        <taxon>Sar</taxon>
        <taxon>Alveolata</taxon>
        <taxon>Dinophyceae</taxon>
        <taxon>Prorocentrales</taxon>
        <taxon>Prorocentraceae</taxon>
        <taxon>Prorocentrum</taxon>
    </lineage>
</organism>
<accession>A0ABN9Q8W1</accession>
<sequence length="189" mass="20773">MLWLPLPYRGPRARWSPWSPAGPRPAGAPPGGSGLSQEVFGALPALSQEAPPVDVSAEDLSRLQRQQACVQRQQAAAVAAAAERRRAEKRENPEPVLNSPEAVAVDMCLRTELRLSTPHDSFRWLWRLPMALRCPVARGAGPAAAHLREAVVQVCQECVPRLLSDPDSAQRWMEKIAGCLTWHQLEGPR</sequence>
<protein>
    <submittedName>
        <fullName evidence="2">Uncharacterized protein</fullName>
    </submittedName>
</protein>
<keyword evidence="3" id="KW-1185">Reference proteome</keyword>
<evidence type="ECO:0000313" key="2">
    <source>
        <dbReference type="EMBL" id="CAK0802260.1"/>
    </source>
</evidence>
<evidence type="ECO:0000256" key="1">
    <source>
        <dbReference type="SAM" id="MobiDB-lite"/>
    </source>
</evidence>
<comment type="caution">
    <text evidence="2">The sequence shown here is derived from an EMBL/GenBank/DDBJ whole genome shotgun (WGS) entry which is preliminary data.</text>
</comment>
<proteinExistence type="predicted"/>
<feature type="non-terminal residue" evidence="2">
    <location>
        <position position="189"/>
    </location>
</feature>
<evidence type="ECO:0000313" key="3">
    <source>
        <dbReference type="Proteomes" id="UP001189429"/>
    </source>
</evidence>
<dbReference type="Proteomes" id="UP001189429">
    <property type="component" value="Unassembled WGS sequence"/>
</dbReference>
<feature type="region of interest" description="Disordered" evidence="1">
    <location>
        <begin position="10"/>
        <end position="38"/>
    </location>
</feature>
<gene>
    <name evidence="2" type="ORF">PCOR1329_LOCUS9828</name>
</gene>
<reference evidence="2" key="1">
    <citation type="submission" date="2023-10" db="EMBL/GenBank/DDBJ databases">
        <authorList>
            <person name="Chen Y."/>
            <person name="Shah S."/>
            <person name="Dougan E. K."/>
            <person name="Thang M."/>
            <person name="Chan C."/>
        </authorList>
    </citation>
    <scope>NUCLEOTIDE SEQUENCE [LARGE SCALE GENOMIC DNA]</scope>
</reference>
<name>A0ABN9Q8W1_9DINO</name>